<feature type="binding site" evidence="2">
    <location>
        <begin position="231"/>
        <end position="238"/>
    </location>
    <ligand>
        <name>ATP</name>
        <dbReference type="ChEBI" id="CHEBI:30616"/>
    </ligand>
</feature>
<feature type="domain" description="HTH arsR-type" evidence="3">
    <location>
        <begin position="309"/>
        <end position="394"/>
    </location>
</feature>
<dbReference type="Pfam" id="PF02661">
    <property type="entry name" value="Fic"/>
    <property type="match status" value="1"/>
</dbReference>
<evidence type="ECO:0000256" key="1">
    <source>
        <dbReference type="PIRSR" id="PIRSR640198-1"/>
    </source>
</evidence>
<evidence type="ECO:0000313" key="5">
    <source>
        <dbReference type="EMBL" id="MBO8463770.1"/>
    </source>
</evidence>
<dbReference type="Gene3D" id="1.10.10.10">
    <property type="entry name" value="Winged helix-like DNA-binding domain superfamily/Winged helix DNA-binding domain"/>
    <property type="match status" value="1"/>
</dbReference>
<proteinExistence type="predicted"/>
<dbReference type="EMBL" id="JADIML010000209">
    <property type="protein sequence ID" value="MBO8463770.1"/>
    <property type="molecule type" value="Genomic_DNA"/>
</dbReference>
<dbReference type="PROSITE" id="PS51459">
    <property type="entry name" value="FIDO"/>
    <property type="match status" value="1"/>
</dbReference>
<dbReference type="Gene3D" id="1.10.3290.10">
    <property type="entry name" value="Fido-like domain"/>
    <property type="match status" value="1"/>
</dbReference>
<dbReference type="InterPro" id="IPR040198">
    <property type="entry name" value="Fido_containing"/>
</dbReference>
<keyword evidence="2" id="KW-0547">Nucleotide-binding</keyword>
<gene>
    <name evidence="5" type="ORF">IAC13_07560</name>
</gene>
<feature type="binding site" evidence="2">
    <location>
        <position position="280"/>
    </location>
    <ligand>
        <name>ATP</name>
        <dbReference type="ChEBI" id="CHEBI:30616"/>
    </ligand>
</feature>
<dbReference type="PROSITE" id="PS50987">
    <property type="entry name" value="HTH_ARSR_2"/>
    <property type="match status" value="1"/>
</dbReference>
<dbReference type="InterPro" id="IPR003812">
    <property type="entry name" value="Fido"/>
</dbReference>
<dbReference type="InterPro" id="IPR011991">
    <property type="entry name" value="ArsR-like_HTH"/>
</dbReference>
<dbReference type="GO" id="GO:0005524">
    <property type="term" value="F:ATP binding"/>
    <property type="evidence" value="ECO:0007669"/>
    <property type="project" value="UniProtKB-KW"/>
</dbReference>
<dbReference type="InterPro" id="IPR036597">
    <property type="entry name" value="Fido-like_dom_sf"/>
</dbReference>
<reference evidence="5" key="1">
    <citation type="submission" date="2020-10" db="EMBL/GenBank/DDBJ databases">
        <authorList>
            <person name="Gilroy R."/>
        </authorList>
    </citation>
    <scope>NUCLEOTIDE SEQUENCE</scope>
    <source>
        <strain evidence="5">E3-2379</strain>
    </source>
</reference>
<name>A0A9D9I0M3_9FIRM</name>
<feature type="binding site" evidence="2">
    <location>
        <begin position="268"/>
        <end position="269"/>
    </location>
    <ligand>
        <name>ATP</name>
        <dbReference type="ChEBI" id="CHEBI:30616"/>
    </ligand>
</feature>
<dbReference type="InterPro" id="IPR036390">
    <property type="entry name" value="WH_DNA-bd_sf"/>
</dbReference>
<dbReference type="PANTHER" id="PTHR13504">
    <property type="entry name" value="FIDO DOMAIN-CONTAINING PROTEIN DDB_G0283145"/>
    <property type="match status" value="1"/>
</dbReference>
<dbReference type="AlphaFoldDB" id="A0A9D9I0M3"/>
<dbReference type="PANTHER" id="PTHR13504:SF40">
    <property type="entry name" value="FIDO DOMAIN-CONTAINING PROTEIN"/>
    <property type="match status" value="1"/>
</dbReference>
<reference evidence="5" key="2">
    <citation type="journal article" date="2021" name="PeerJ">
        <title>Extensive microbial diversity within the chicken gut microbiome revealed by metagenomics and culture.</title>
        <authorList>
            <person name="Gilroy R."/>
            <person name="Ravi A."/>
            <person name="Getino M."/>
            <person name="Pursley I."/>
            <person name="Horton D.L."/>
            <person name="Alikhan N.F."/>
            <person name="Baker D."/>
            <person name="Gharbi K."/>
            <person name="Hall N."/>
            <person name="Watson M."/>
            <person name="Adriaenssens E.M."/>
            <person name="Foster-Nyarko E."/>
            <person name="Jarju S."/>
            <person name="Secka A."/>
            <person name="Antonio M."/>
            <person name="Oren A."/>
            <person name="Chaudhuri R.R."/>
            <person name="La Ragione R."/>
            <person name="Hildebrand F."/>
            <person name="Pallen M.J."/>
        </authorList>
    </citation>
    <scope>NUCLEOTIDE SEQUENCE</scope>
    <source>
        <strain evidence="5">E3-2379</strain>
    </source>
</reference>
<feature type="domain" description="Fido" evidence="4">
    <location>
        <begin position="151"/>
        <end position="290"/>
    </location>
</feature>
<dbReference type="GO" id="GO:0003700">
    <property type="term" value="F:DNA-binding transcription factor activity"/>
    <property type="evidence" value="ECO:0007669"/>
    <property type="project" value="InterPro"/>
</dbReference>
<dbReference type="InterPro" id="IPR036388">
    <property type="entry name" value="WH-like_DNA-bd_sf"/>
</dbReference>
<protein>
    <submittedName>
        <fullName evidence="5">Fic family protein</fullName>
    </submittedName>
</protein>
<evidence type="ECO:0000256" key="2">
    <source>
        <dbReference type="PIRSR" id="PIRSR640198-2"/>
    </source>
</evidence>
<dbReference type="SUPFAM" id="SSF46785">
    <property type="entry name" value="Winged helix' DNA-binding domain"/>
    <property type="match status" value="1"/>
</dbReference>
<sequence length="394" mass="45684">MNYTPLSKLYYKDKAHYEEIYQNRLHSESSVRLNFSITEHPAFFQYNSEMLLLTSAIYQKNAELIQLKYSLPSIALEQFRLSCLIDEIKITNEIEGVHSTRKEINDILQAKMENSLNQRLFGLVKKYDLLSIDDLSISTCADIRTIYDELVLPEVISEDHDNVPDGLYFRQNSVMVYDEHMKCIHHGVMPETKIIALMDESLKTLNDSKTPLLIGVSFFHYMFGYIHPFYDGNGRTSRFISSYLLAKGLDALVSYNLSYTIKKNIKQYYRAFQTVNDPKNKGDITPFILSFLEILLEAVTNLCDRLTDKNEKLSYYMQQIQSLSTDQTTYAIMTVLIQNTLYGFKGISVAELSHICEYSESTVRNILKKLEKQQLLRTSKDGRKLLYDLDLDII</sequence>
<organism evidence="5 6">
    <name type="scientific">Candidatus Scybalomonas excrementavium</name>
    <dbReference type="NCBI Taxonomy" id="2840943"/>
    <lineage>
        <taxon>Bacteria</taxon>
        <taxon>Bacillati</taxon>
        <taxon>Bacillota</taxon>
        <taxon>Clostridia</taxon>
        <taxon>Lachnospirales</taxon>
        <taxon>Lachnospiraceae</taxon>
        <taxon>Lachnospiraceae incertae sedis</taxon>
        <taxon>Candidatus Scybalomonas</taxon>
    </lineage>
</organism>
<dbReference type="SUPFAM" id="SSF140931">
    <property type="entry name" value="Fic-like"/>
    <property type="match status" value="1"/>
</dbReference>
<dbReference type="Proteomes" id="UP000823618">
    <property type="component" value="Unassembled WGS sequence"/>
</dbReference>
<evidence type="ECO:0000259" key="4">
    <source>
        <dbReference type="PROSITE" id="PS51459"/>
    </source>
</evidence>
<dbReference type="InterPro" id="IPR001845">
    <property type="entry name" value="HTH_ArsR_DNA-bd_dom"/>
</dbReference>
<feature type="active site" evidence="1">
    <location>
        <position position="227"/>
    </location>
</feature>
<evidence type="ECO:0000259" key="3">
    <source>
        <dbReference type="PROSITE" id="PS50987"/>
    </source>
</evidence>
<accession>A0A9D9I0M3</accession>
<evidence type="ECO:0000313" key="6">
    <source>
        <dbReference type="Proteomes" id="UP000823618"/>
    </source>
</evidence>
<dbReference type="CDD" id="cd00090">
    <property type="entry name" value="HTH_ARSR"/>
    <property type="match status" value="1"/>
</dbReference>
<comment type="caution">
    <text evidence="5">The sequence shown here is derived from an EMBL/GenBank/DDBJ whole genome shotgun (WGS) entry which is preliminary data.</text>
</comment>
<keyword evidence="2" id="KW-0067">ATP-binding</keyword>